<reference evidence="2" key="1">
    <citation type="journal article" date="2011" name="Proc. Natl. Acad. Sci. U.S.A.">
        <title>Obligate biotrophy features unraveled by the genomic analysis of rust fungi.</title>
        <authorList>
            <person name="Duplessis S."/>
            <person name="Cuomo C.A."/>
            <person name="Lin Y.-C."/>
            <person name="Aerts A."/>
            <person name="Tisserant E."/>
            <person name="Veneault-Fourrey C."/>
            <person name="Joly D.L."/>
            <person name="Hacquard S."/>
            <person name="Amselem J."/>
            <person name="Cantarel B.L."/>
            <person name="Chiu R."/>
            <person name="Coutinho P.M."/>
            <person name="Feau N."/>
            <person name="Field M."/>
            <person name="Frey P."/>
            <person name="Gelhaye E."/>
            <person name="Goldberg J."/>
            <person name="Grabherr M.G."/>
            <person name="Kodira C.D."/>
            <person name="Kohler A."/>
            <person name="Kuees U."/>
            <person name="Lindquist E.A."/>
            <person name="Lucas S.M."/>
            <person name="Mago R."/>
            <person name="Mauceli E."/>
            <person name="Morin E."/>
            <person name="Murat C."/>
            <person name="Pangilinan J.L."/>
            <person name="Park R."/>
            <person name="Pearson M."/>
            <person name="Quesneville H."/>
            <person name="Rouhier N."/>
            <person name="Sakthikumar S."/>
            <person name="Salamov A.A."/>
            <person name="Schmutz J."/>
            <person name="Selles B."/>
            <person name="Shapiro H."/>
            <person name="Tanguay P."/>
            <person name="Tuskan G.A."/>
            <person name="Henrissat B."/>
            <person name="Van de Peer Y."/>
            <person name="Rouze P."/>
            <person name="Ellis J.G."/>
            <person name="Dodds P.N."/>
            <person name="Schein J.E."/>
            <person name="Zhong S."/>
            <person name="Hamelin R.C."/>
            <person name="Grigoriev I.V."/>
            <person name="Szabo L.J."/>
            <person name="Martin F."/>
        </authorList>
    </citation>
    <scope>NUCLEOTIDE SEQUENCE [LARGE SCALE GENOMIC DNA]</scope>
    <source>
        <strain evidence="2">98AG31 / pathotype 3-4-7</strain>
    </source>
</reference>
<evidence type="ECO:0000313" key="1">
    <source>
        <dbReference type="EMBL" id="EGG08437.1"/>
    </source>
</evidence>
<dbReference type="RefSeq" id="XP_007408023.1">
    <property type="nucleotide sequence ID" value="XM_007407961.1"/>
</dbReference>
<protein>
    <submittedName>
        <fullName evidence="1">Uncharacterized protein</fullName>
    </submittedName>
</protein>
<name>F4RG91_MELLP</name>
<dbReference type="InParanoid" id="F4RG91"/>
<dbReference type="AlphaFoldDB" id="F4RG91"/>
<dbReference type="EMBL" id="GL883100">
    <property type="protein sequence ID" value="EGG08437.1"/>
    <property type="molecule type" value="Genomic_DNA"/>
</dbReference>
<evidence type="ECO:0000313" key="2">
    <source>
        <dbReference type="Proteomes" id="UP000001072"/>
    </source>
</evidence>
<dbReference type="OrthoDB" id="10397520at2759"/>
<gene>
    <name evidence="1" type="ORF">MELLADRAFT_61705</name>
</gene>
<keyword evidence="2" id="KW-1185">Reference proteome</keyword>
<dbReference type="GeneID" id="18929772"/>
<proteinExistence type="predicted"/>
<organism evidence="2">
    <name type="scientific">Melampsora larici-populina (strain 98AG31 / pathotype 3-4-7)</name>
    <name type="common">Poplar leaf rust fungus</name>
    <dbReference type="NCBI Taxonomy" id="747676"/>
    <lineage>
        <taxon>Eukaryota</taxon>
        <taxon>Fungi</taxon>
        <taxon>Dikarya</taxon>
        <taxon>Basidiomycota</taxon>
        <taxon>Pucciniomycotina</taxon>
        <taxon>Pucciniomycetes</taxon>
        <taxon>Pucciniales</taxon>
        <taxon>Melampsoraceae</taxon>
        <taxon>Melampsora</taxon>
    </lineage>
</organism>
<sequence length="669" mass="77526">MCLKAHKRSCDLFFCNLLRMRALFCDKKWWRPACGSHKGEVIRKSESQLYILRLAILQPFSYLWQLNHFHGFGFSQAFKQKSQNKHNEDSIEDVWDVLTFTSPCSRFRPQPPVLSWDSPRDDIFKHSAPSFILKSTPFADFFRTTKSVHLQAEGEKIKQLAFEVLSLINTLGPGWEPWSMWLQRNEDLVTSIMWLAEDALKSSNKCSEGERLWAVGILAAILKYQPPNVDGITSHRKFSFHDWSAQVWIEVEASRVWLDNISSKEVHTGKRNSHSQKDNCETDSVMHSKDLKECLTRAHIFGEELHGTLANNILIPRALLKVQLPVSEEEFVALVKYFQGSLKEINFLDGETGINSLFIHLLHHSPQFKQVVVKYLQDHSFFRDINRPAAQLELSIFLQEAKNFNIIEPHLGDQILACAKGTTSSELLLETVDILTKKLEEAAIVETNKLNHIYQILVSMCFINPSAEYYFKLRYIEKDANVPYFLAKTWFTCGVNLKVSKAGLGDFSDLLLIQNPSYLQDARRQLSAINMQQSKSQHIQEMGDFLKRLPRVTGRDHVLDDTLDKQISYQYEKLVHILKSTFDTPSVEPVQEMAFEFLFYLKEYKADWSVLLLERIDQVQEFQETIMNSAISVIKRDLDIWKEQPEKFHLPRSELHGFIKRLVNVSHKI</sequence>
<dbReference type="KEGG" id="mlr:MELLADRAFT_61705"/>
<accession>F4RG91</accession>
<dbReference type="VEuPathDB" id="FungiDB:MELLADRAFT_61705"/>
<dbReference type="HOGENOM" id="CLU_429646_0_0_1"/>
<dbReference type="Proteomes" id="UP000001072">
    <property type="component" value="Unassembled WGS sequence"/>
</dbReference>